<accession>A0A5E4PKQ8</accession>
<name>A0A5E4PKQ8_9NEOP</name>
<gene>
    <name evidence="1" type="ORF">LSINAPIS_LOCUS309</name>
</gene>
<dbReference type="EMBL" id="FZQP02000003">
    <property type="protein sequence ID" value="VVC86500.1"/>
    <property type="molecule type" value="Genomic_DNA"/>
</dbReference>
<proteinExistence type="predicted"/>
<protein>
    <submittedName>
        <fullName evidence="1">Uncharacterized protein</fullName>
    </submittedName>
</protein>
<reference evidence="1 2" key="1">
    <citation type="submission" date="2017-07" db="EMBL/GenBank/DDBJ databases">
        <authorList>
            <person name="Talla V."/>
            <person name="Backstrom N."/>
        </authorList>
    </citation>
    <scope>NUCLEOTIDE SEQUENCE [LARGE SCALE GENOMIC DNA]</scope>
</reference>
<evidence type="ECO:0000313" key="2">
    <source>
        <dbReference type="Proteomes" id="UP000324832"/>
    </source>
</evidence>
<dbReference type="Proteomes" id="UP000324832">
    <property type="component" value="Unassembled WGS sequence"/>
</dbReference>
<evidence type="ECO:0000313" key="1">
    <source>
        <dbReference type="EMBL" id="VVC86500.1"/>
    </source>
</evidence>
<dbReference type="AlphaFoldDB" id="A0A5E4PKQ8"/>
<organism evidence="1 2">
    <name type="scientific">Leptidea sinapis</name>
    <dbReference type="NCBI Taxonomy" id="189913"/>
    <lineage>
        <taxon>Eukaryota</taxon>
        <taxon>Metazoa</taxon>
        <taxon>Ecdysozoa</taxon>
        <taxon>Arthropoda</taxon>
        <taxon>Hexapoda</taxon>
        <taxon>Insecta</taxon>
        <taxon>Pterygota</taxon>
        <taxon>Neoptera</taxon>
        <taxon>Endopterygota</taxon>
        <taxon>Lepidoptera</taxon>
        <taxon>Glossata</taxon>
        <taxon>Ditrysia</taxon>
        <taxon>Papilionoidea</taxon>
        <taxon>Pieridae</taxon>
        <taxon>Dismorphiinae</taxon>
        <taxon>Leptidea</taxon>
    </lineage>
</organism>
<sequence>MRQEDLLSGSQRPIQRFALYILNLLCLLKVKMGYAHI</sequence>
<keyword evidence="2" id="KW-1185">Reference proteome</keyword>